<keyword evidence="3" id="KW-0378">Hydrolase</keyword>
<reference evidence="3 4" key="1">
    <citation type="submission" date="2016-10" db="EMBL/GenBank/DDBJ databases">
        <authorList>
            <person name="de Groot N.N."/>
        </authorList>
    </citation>
    <scope>NUCLEOTIDE SEQUENCE [LARGE SCALE GENOMIC DNA]</scope>
    <source>
        <strain evidence="3 4">DSM 44637</strain>
    </source>
</reference>
<organism evidence="3 4">
    <name type="scientific">Amycolatopsis rubida</name>
    <dbReference type="NCBI Taxonomy" id="112413"/>
    <lineage>
        <taxon>Bacteria</taxon>
        <taxon>Bacillati</taxon>
        <taxon>Actinomycetota</taxon>
        <taxon>Actinomycetes</taxon>
        <taxon>Pseudonocardiales</taxon>
        <taxon>Pseudonocardiaceae</taxon>
        <taxon>Amycolatopsis</taxon>
    </lineage>
</organism>
<keyword evidence="3" id="KW-0540">Nuclease</keyword>
<protein>
    <submittedName>
        <fullName evidence="3">DDE superfamily endonuclease</fullName>
    </submittedName>
</protein>
<name>A0A1I5T974_9PSEU</name>
<dbReference type="Pfam" id="PF13546">
    <property type="entry name" value="DDE_5"/>
    <property type="match status" value="1"/>
</dbReference>
<dbReference type="InterPro" id="IPR038721">
    <property type="entry name" value="IS701-like_DDE_dom"/>
</dbReference>
<dbReference type="PANTHER" id="PTHR33627">
    <property type="entry name" value="TRANSPOSASE"/>
    <property type="match status" value="1"/>
</dbReference>
<dbReference type="GO" id="GO:0004519">
    <property type="term" value="F:endonuclease activity"/>
    <property type="evidence" value="ECO:0007669"/>
    <property type="project" value="UniProtKB-KW"/>
</dbReference>
<keyword evidence="3" id="KW-0255">Endonuclease</keyword>
<evidence type="ECO:0000259" key="2">
    <source>
        <dbReference type="Pfam" id="PF13546"/>
    </source>
</evidence>
<feature type="region of interest" description="Disordered" evidence="1">
    <location>
        <begin position="145"/>
        <end position="173"/>
    </location>
</feature>
<dbReference type="InterPro" id="IPR039365">
    <property type="entry name" value="IS701-like"/>
</dbReference>
<dbReference type="RefSeq" id="WP_143132484.1">
    <property type="nucleotide sequence ID" value="NZ_FOWC01000007.1"/>
</dbReference>
<evidence type="ECO:0000313" key="3">
    <source>
        <dbReference type="EMBL" id="SFP79026.1"/>
    </source>
</evidence>
<gene>
    <name evidence="3" type="ORF">SAMN05421854_1071</name>
</gene>
<dbReference type="STRING" id="112413.SAMN05421854_1071"/>
<feature type="non-terminal residue" evidence="3">
    <location>
        <position position="1"/>
    </location>
</feature>
<accession>A0A1I5T974</accession>
<dbReference type="EMBL" id="FOWC01000007">
    <property type="protein sequence ID" value="SFP79026.1"/>
    <property type="molecule type" value="Genomic_DNA"/>
</dbReference>
<dbReference type="OrthoDB" id="4954307at2"/>
<proteinExistence type="predicted"/>
<dbReference type="AlphaFoldDB" id="A0A1I5T974"/>
<evidence type="ECO:0000256" key="1">
    <source>
        <dbReference type="SAM" id="MobiDB-lite"/>
    </source>
</evidence>
<dbReference type="Proteomes" id="UP000199137">
    <property type="component" value="Unassembled WGS sequence"/>
</dbReference>
<evidence type="ECO:0000313" key="4">
    <source>
        <dbReference type="Proteomes" id="UP000199137"/>
    </source>
</evidence>
<dbReference type="PANTHER" id="PTHR33627:SF1">
    <property type="entry name" value="TRANSPOSASE"/>
    <property type="match status" value="1"/>
</dbReference>
<feature type="compositionally biased region" description="Low complexity" evidence="1">
    <location>
        <begin position="156"/>
        <end position="173"/>
    </location>
</feature>
<feature type="domain" description="Transposase IS701-like DDE" evidence="2">
    <location>
        <begin position="7"/>
        <end position="162"/>
    </location>
</feature>
<sequence>NLGEQDAMVIDETGGLEKGGSTVGVQRQYTGTAGRIGNSQMSVFVVYSTSAGHTFIDRELYLPAGWAQDTPRRERAGVPADVGFATKSRLALSMITRALEAGVAAGWVTGDEAYGKDAAGLRDPLGDREQAYVLAVACDHRIAGTGGPARADETAGRNGPGRSSRPGPARKGGVTACGLASGCARPGSPGSTGCWCAATGAPARPRSTAATARARRRLPRGGWWTCWTSR</sequence>